<keyword evidence="3" id="KW-1185">Reference proteome</keyword>
<dbReference type="Proteomes" id="UP000309676">
    <property type="component" value="Unassembled WGS sequence"/>
</dbReference>
<name>A0A5R9GKK0_9BACL</name>
<gene>
    <name evidence="2" type="ORF">FE782_01955</name>
</gene>
<evidence type="ECO:0000313" key="3">
    <source>
        <dbReference type="Proteomes" id="UP000309676"/>
    </source>
</evidence>
<feature type="domain" description="NACHT-associated inactive Restriction Endonuclease 2" evidence="1">
    <location>
        <begin position="10"/>
        <end position="122"/>
    </location>
</feature>
<dbReference type="EMBL" id="VCIW01000001">
    <property type="protein sequence ID" value="TLS54134.1"/>
    <property type="molecule type" value="Genomic_DNA"/>
</dbReference>
<dbReference type="SUPFAM" id="SSF141571">
    <property type="entry name" value="Pentapeptide repeat-like"/>
    <property type="match status" value="1"/>
</dbReference>
<comment type="caution">
    <text evidence="2">The sequence shown here is derived from an EMBL/GenBank/DDBJ whole genome shotgun (WGS) entry which is preliminary data.</text>
</comment>
<dbReference type="OrthoDB" id="6845386at2"/>
<sequence>MNYEVDREDIKKIYELYGFELIEEKPGYLVFAFKVGYFKNAELVNLSNSDMTETMEQLRRLGYNPQETHFVSLQTIRDRLFNGFFQVNYYRERVKKTYSEFAENQKKLLGIQYEYIKGNYLFENTQRHDDLISHILSLLVEQGPSLIVLEAAAGFGKTCTVYEIINQFVSQENNNSVPVMSELSRNRTAKIFRYILLDEIDKNFPNLNSDLVKMEIYNGRIPLIVDGFDELMIRSHAEADADFDEVESMLDTIGDMLKDNAKIILTSRKSALLSGDKFYQWIENRENDFKVSRFILNEPSIRDWIGGEKNSVINRLDGSIEKLLNPVILAFIRSLSIEEFVPICNNADQLIDKYFSRLLERERDRQNLKLETGEQLEIFQGLAYKMAVLGITSDLRENIKRIISTDFLDVLEMSRKRYYSVDRPDSDRLANTLAGHVLLDRNGSFDQVAFINEFVFGILLGNAMCEKDELDIMDIKFIDLACTSYSIRDQQQRELLYKKIQSISLAFSNEENFDVDVRLMNRLTRDYRDMMQNEINLKEFQFDSYKIVSSVFYSSTFSNMNFKKSTFSKTSFIDCKFYNCIFENDINEEREIQFINCSGSDSDSFIDIIDKQHSVITSIDEIIELEFEKIVIEQFWPSGKAGGQPKRHYRTLFYGVDHNLHPLIEQAIQRLRKRDILHREGEIYSLNYGKSYEIKQIRNNN</sequence>
<dbReference type="InterPro" id="IPR055007">
    <property type="entry name" value="NA-iREase2_dom"/>
</dbReference>
<dbReference type="RefSeq" id="WP_138191947.1">
    <property type="nucleotide sequence ID" value="NZ_VCIW01000001.1"/>
</dbReference>
<protein>
    <recommendedName>
        <fullName evidence="1">NACHT-associated inactive Restriction Endonuclease 2 domain-containing protein</fullName>
    </recommendedName>
</protein>
<evidence type="ECO:0000313" key="2">
    <source>
        <dbReference type="EMBL" id="TLS54134.1"/>
    </source>
</evidence>
<accession>A0A5R9GKK0</accession>
<dbReference type="SUPFAM" id="SSF52540">
    <property type="entry name" value="P-loop containing nucleoside triphosphate hydrolases"/>
    <property type="match status" value="1"/>
</dbReference>
<dbReference type="InterPro" id="IPR027417">
    <property type="entry name" value="P-loop_NTPase"/>
</dbReference>
<evidence type="ECO:0000259" key="1">
    <source>
        <dbReference type="Pfam" id="PF22723"/>
    </source>
</evidence>
<reference evidence="2 3" key="1">
    <citation type="submission" date="2019-05" db="EMBL/GenBank/DDBJ databases">
        <authorList>
            <person name="Narsing Rao M.P."/>
            <person name="Li W.J."/>
        </authorList>
    </citation>
    <scope>NUCLEOTIDE SEQUENCE [LARGE SCALE GENOMIC DNA]</scope>
    <source>
        <strain evidence="2 3">SYSU_K30003</strain>
    </source>
</reference>
<organism evidence="2 3">
    <name type="scientific">Paenibacillus antri</name>
    <dbReference type="NCBI Taxonomy" id="2582848"/>
    <lineage>
        <taxon>Bacteria</taxon>
        <taxon>Bacillati</taxon>
        <taxon>Bacillota</taxon>
        <taxon>Bacilli</taxon>
        <taxon>Bacillales</taxon>
        <taxon>Paenibacillaceae</taxon>
        <taxon>Paenibacillus</taxon>
    </lineage>
</organism>
<dbReference type="AlphaFoldDB" id="A0A5R9GKK0"/>
<dbReference type="Gene3D" id="2.160.20.80">
    <property type="entry name" value="E3 ubiquitin-protein ligase SopA"/>
    <property type="match status" value="1"/>
</dbReference>
<dbReference type="Pfam" id="PF22723">
    <property type="entry name" value="NA-iREase2"/>
    <property type="match status" value="1"/>
</dbReference>
<proteinExistence type="predicted"/>
<dbReference type="Gene3D" id="3.40.50.300">
    <property type="entry name" value="P-loop containing nucleotide triphosphate hydrolases"/>
    <property type="match status" value="1"/>
</dbReference>